<evidence type="ECO:0000256" key="4">
    <source>
        <dbReference type="PROSITE-ProRule" id="PRU00175"/>
    </source>
</evidence>
<proteinExistence type="predicted"/>
<dbReference type="SMART" id="SM00184">
    <property type="entry name" value="RING"/>
    <property type="match status" value="1"/>
</dbReference>
<dbReference type="KEGG" id="aten:116288741"/>
<feature type="domain" description="RING-type" evidence="5">
    <location>
        <begin position="18"/>
        <end position="62"/>
    </location>
</feature>
<evidence type="ECO:0000256" key="3">
    <source>
        <dbReference type="ARBA" id="ARBA00022833"/>
    </source>
</evidence>
<dbReference type="OrthoDB" id="9992988at2759"/>
<evidence type="ECO:0000313" key="7">
    <source>
        <dbReference type="RefSeq" id="XP_031551424.1"/>
    </source>
</evidence>
<keyword evidence="1" id="KW-0479">Metal-binding</keyword>
<dbReference type="InParanoid" id="A0A6P8H4Z4"/>
<dbReference type="GO" id="GO:0008270">
    <property type="term" value="F:zinc ion binding"/>
    <property type="evidence" value="ECO:0007669"/>
    <property type="project" value="UniProtKB-KW"/>
</dbReference>
<dbReference type="PANTHER" id="PTHR25462:SF296">
    <property type="entry name" value="MEIOTIC P26, ISOFORM F"/>
    <property type="match status" value="1"/>
</dbReference>
<evidence type="ECO:0000256" key="2">
    <source>
        <dbReference type="ARBA" id="ARBA00022771"/>
    </source>
</evidence>
<dbReference type="PANTHER" id="PTHR25462">
    <property type="entry name" value="BONUS, ISOFORM C-RELATED"/>
    <property type="match status" value="1"/>
</dbReference>
<keyword evidence="3" id="KW-0862">Zinc</keyword>
<gene>
    <name evidence="7" type="primary">LOC116288741</name>
</gene>
<dbReference type="PROSITE" id="PS50089">
    <property type="entry name" value="ZF_RING_2"/>
    <property type="match status" value="1"/>
</dbReference>
<keyword evidence="2 4" id="KW-0863">Zinc-finger</keyword>
<evidence type="ECO:0000259" key="5">
    <source>
        <dbReference type="PROSITE" id="PS50089"/>
    </source>
</evidence>
<dbReference type="InterPro" id="IPR017907">
    <property type="entry name" value="Znf_RING_CS"/>
</dbReference>
<dbReference type="InterPro" id="IPR013083">
    <property type="entry name" value="Znf_RING/FYVE/PHD"/>
</dbReference>
<organism evidence="6 7">
    <name type="scientific">Actinia tenebrosa</name>
    <name type="common">Australian red waratah sea anemone</name>
    <dbReference type="NCBI Taxonomy" id="6105"/>
    <lineage>
        <taxon>Eukaryota</taxon>
        <taxon>Metazoa</taxon>
        <taxon>Cnidaria</taxon>
        <taxon>Anthozoa</taxon>
        <taxon>Hexacorallia</taxon>
        <taxon>Actiniaria</taxon>
        <taxon>Actiniidae</taxon>
        <taxon>Actinia</taxon>
    </lineage>
</organism>
<dbReference type="Proteomes" id="UP000515163">
    <property type="component" value="Unplaced"/>
</dbReference>
<accession>A0A6P8H4Z4</accession>
<dbReference type="Gene3D" id="3.30.40.10">
    <property type="entry name" value="Zinc/RING finger domain, C3HC4 (zinc finger)"/>
    <property type="match status" value="1"/>
</dbReference>
<name>A0A6P8H4Z4_ACTTE</name>
<dbReference type="PROSITE" id="PS00518">
    <property type="entry name" value="ZF_RING_1"/>
    <property type="match status" value="1"/>
</dbReference>
<protein>
    <submittedName>
        <fullName evidence="7">Tripartite motif-containing protein 59-like</fullName>
    </submittedName>
</protein>
<evidence type="ECO:0000256" key="1">
    <source>
        <dbReference type="ARBA" id="ARBA00022723"/>
    </source>
</evidence>
<evidence type="ECO:0000313" key="6">
    <source>
        <dbReference type="Proteomes" id="UP000515163"/>
    </source>
</evidence>
<reference evidence="7" key="1">
    <citation type="submission" date="2025-08" db="UniProtKB">
        <authorList>
            <consortium name="RefSeq"/>
        </authorList>
    </citation>
    <scope>IDENTIFICATION</scope>
    <source>
        <tissue evidence="7">Tentacle</tissue>
    </source>
</reference>
<sequence length="299" mass="34198">MAESKLLSISLQEDELCCPVCFDELEEPKALPQCLHNFCKKCLESIKRAGNRNQLIECPTCRVNSVLPEGSVDRLPTNHFLKSLVERIPGRKEKLELKKIVQECESNFVFCKAKLQEKTTSLKIYEQELQRLLQVRRDICDHAKYLIDIIQESSKMLCFQIDNHIAETSSLIAKHEQCNGNLIDIASKASDFLENAKALLKRNDQQEISGSKKAIEDEVQRLNDSILFRISDANSLDGNFKEIEFKKMNEETSGEKIFGVLREPPTLNLFTFGNLQQAPTHSHSTYWWPSYASLRSTNS</sequence>
<keyword evidence="6" id="KW-1185">Reference proteome</keyword>
<dbReference type="InterPro" id="IPR001841">
    <property type="entry name" value="Znf_RING"/>
</dbReference>
<dbReference type="RefSeq" id="XP_031551424.1">
    <property type="nucleotide sequence ID" value="XM_031695564.1"/>
</dbReference>
<dbReference type="InterPro" id="IPR047153">
    <property type="entry name" value="TRIM45/56/19-like"/>
</dbReference>
<dbReference type="SUPFAM" id="SSF57850">
    <property type="entry name" value="RING/U-box"/>
    <property type="match status" value="1"/>
</dbReference>
<dbReference type="GeneID" id="116288741"/>
<dbReference type="InterPro" id="IPR027370">
    <property type="entry name" value="Znf-RING_euk"/>
</dbReference>
<dbReference type="Pfam" id="PF13445">
    <property type="entry name" value="zf-RING_UBOX"/>
    <property type="match status" value="1"/>
</dbReference>
<dbReference type="AlphaFoldDB" id="A0A6P8H4Z4"/>